<evidence type="ECO:0000256" key="9">
    <source>
        <dbReference type="ARBA" id="ARBA00022989"/>
    </source>
</evidence>
<dbReference type="OrthoDB" id="9814417at2"/>
<evidence type="ECO:0000256" key="3">
    <source>
        <dbReference type="ARBA" id="ARBA00004919"/>
    </source>
</evidence>
<dbReference type="NCBIfam" id="TIGR01473">
    <property type="entry name" value="cyoE_ctaB"/>
    <property type="match status" value="1"/>
</dbReference>
<comment type="similarity">
    <text evidence="4">In the C-terminal section; belongs to the UbiA prenyltransferase family. Protoheme IX farnesyltransferase subfamily.</text>
</comment>
<dbReference type="EMBL" id="CP001825">
    <property type="protein sequence ID" value="ACZ42411.1"/>
    <property type="molecule type" value="Genomic_DNA"/>
</dbReference>
<dbReference type="InterPro" id="IPR044878">
    <property type="entry name" value="UbiA_sf"/>
</dbReference>
<dbReference type="Proteomes" id="UP000000323">
    <property type="component" value="Chromosome 1"/>
</dbReference>
<feature type="transmembrane region" description="Helical" evidence="16">
    <location>
        <begin position="288"/>
        <end position="307"/>
    </location>
</feature>
<feature type="transmembrane region" description="Helical" evidence="16">
    <location>
        <begin position="374"/>
        <end position="395"/>
    </location>
</feature>
<evidence type="ECO:0000256" key="14">
    <source>
        <dbReference type="ARBA" id="ARBA00042475"/>
    </source>
</evidence>
<dbReference type="UniPathway" id="UPA00834">
    <property type="reaction ID" value="UER00712"/>
</dbReference>
<feature type="transmembrane region" description="Helical" evidence="16">
    <location>
        <begin position="345"/>
        <end position="362"/>
    </location>
</feature>
<evidence type="ECO:0000256" key="6">
    <source>
        <dbReference type="ARBA" id="ARBA00022475"/>
    </source>
</evidence>
<dbReference type="InterPro" id="IPR006369">
    <property type="entry name" value="Protohaem_IX_farnesylTrfase"/>
</dbReference>
<keyword evidence="10 16" id="KW-0350">Heme biosynthesis</keyword>
<feature type="transmembrane region" description="Helical" evidence="16">
    <location>
        <begin position="421"/>
        <end position="439"/>
    </location>
</feature>
<keyword evidence="7 16" id="KW-0808">Transferase</keyword>
<sequence length="622" mass="68341">MSVLSTLFANRANSDGTTPNWYQRITALNAFAVWMLIVLGGIVRVTESGTGCGASWPKCNGRWVPPLEFHPMVEWNHRLFAVLVGFLMLFTVLSTLLWFRKPRRLLVFALLAAVSYIAQAILGALTVIFEVGHGWVAAHMGNSMILMGSTILLALFARIGAVPISEKSGWLKWFAIATLIWTYIALFSGSAVIGEGADIACPAWPHCSDANILPQNYLQWVNFGHRLAVGVADILMLLLAIGVWRKRRGDRLVMSATHVLAIFYVSQVFIGAFTIWTKASPAMKGLHLAVAAATWAALVVLVTLIWVGEPQASKIKKGSKGLSRRVFSRVPEPVRAYFALMKPRIIPLLLVPTIAAMLIAAVQHPPQGSLLGLMFWTVLGGILATGGAHSINNFLDRDIDAKMRRTRNRPVVTGRVSPERALWFGIFLSILALVEMWVFVNPVAAVLAILGNLFYVFVYTAWLKRTTTQNIVIGGAAGAVPPLVGWAAVTGDVGLPAILFFAIIFFWTPAHFWSLALVRQEDYKAAGIPMLPVVKGQEATMNGILKYAVLLLLSTILPFLTHSLGYIYLVVAISLGLLLVIRAIQLKLHPEIALAWRVFKYSNIYLAMLYAAMVIDRLIALR</sequence>
<dbReference type="HAMAP" id="MF_00154">
    <property type="entry name" value="CyoE_CtaB"/>
    <property type="match status" value="1"/>
</dbReference>
<dbReference type="GO" id="GO:0048034">
    <property type="term" value="P:heme O biosynthetic process"/>
    <property type="evidence" value="ECO:0007669"/>
    <property type="project" value="UniProtKB-UniRule"/>
</dbReference>
<feature type="transmembrane region" description="Helical" evidence="16">
    <location>
        <begin position="169"/>
        <end position="188"/>
    </location>
</feature>
<evidence type="ECO:0000256" key="2">
    <source>
        <dbReference type="ARBA" id="ARBA00004651"/>
    </source>
</evidence>
<protein>
    <recommendedName>
        <fullName evidence="13 16">Protoheme IX farnesyltransferase</fullName>
        <ecNumber evidence="5 16">2.5.1.141</ecNumber>
    </recommendedName>
    <alternativeName>
        <fullName evidence="14 16">Heme B farnesyltransferase</fullName>
    </alternativeName>
    <alternativeName>
        <fullName evidence="12 16">Heme O synthase</fullName>
    </alternativeName>
</protein>
<feature type="transmembrane region" description="Helical" evidence="16">
    <location>
        <begin position="79"/>
        <end position="99"/>
    </location>
</feature>
<dbReference type="HOGENOM" id="CLU_030009_1_1_0"/>
<comment type="catalytic activity">
    <reaction evidence="15 16">
        <text>heme b + (2E,6E)-farnesyl diphosphate + H2O = Fe(II)-heme o + diphosphate</text>
        <dbReference type="Rhea" id="RHEA:28070"/>
        <dbReference type="ChEBI" id="CHEBI:15377"/>
        <dbReference type="ChEBI" id="CHEBI:33019"/>
        <dbReference type="ChEBI" id="CHEBI:60344"/>
        <dbReference type="ChEBI" id="CHEBI:60530"/>
        <dbReference type="ChEBI" id="CHEBI:175763"/>
        <dbReference type="EC" id="2.5.1.141"/>
    </reaction>
</comment>
<organism evidence="17 18">
    <name type="scientific">Thermobaculum terrenum (strain ATCC BAA-798 / CCMEE 7001 / YNP1)</name>
    <dbReference type="NCBI Taxonomy" id="525904"/>
    <lineage>
        <taxon>Bacteria</taxon>
        <taxon>Bacillati</taxon>
        <taxon>Chloroflexota</taxon>
        <taxon>Chloroflexia</taxon>
        <taxon>Candidatus Thermobaculales</taxon>
        <taxon>Candidatus Thermobaculaceae</taxon>
        <taxon>Thermobaculum</taxon>
    </lineage>
</organism>
<accession>D1CC96</accession>
<dbReference type="AlphaFoldDB" id="D1CC96"/>
<feature type="transmembrane region" description="Helical" evidence="16">
    <location>
        <begin position="223"/>
        <end position="244"/>
    </location>
</feature>
<feature type="transmembrane region" description="Helical" evidence="16">
    <location>
        <begin position="495"/>
        <end position="518"/>
    </location>
</feature>
<keyword evidence="18" id="KW-1185">Reference proteome</keyword>
<evidence type="ECO:0000256" key="5">
    <source>
        <dbReference type="ARBA" id="ARBA00012292"/>
    </source>
</evidence>
<evidence type="ECO:0000313" key="18">
    <source>
        <dbReference type="Proteomes" id="UP000000323"/>
    </source>
</evidence>
<feature type="transmembrane region" description="Helical" evidence="16">
    <location>
        <begin position="470"/>
        <end position="489"/>
    </location>
</feature>
<dbReference type="EC" id="2.5.1.141" evidence="5 16"/>
<evidence type="ECO:0000256" key="15">
    <source>
        <dbReference type="ARBA" id="ARBA00047690"/>
    </source>
</evidence>
<feature type="transmembrane region" description="Helical" evidence="16">
    <location>
        <begin position="539"/>
        <end position="560"/>
    </location>
</feature>
<evidence type="ECO:0000313" key="17">
    <source>
        <dbReference type="EMBL" id="ACZ42411.1"/>
    </source>
</evidence>
<dbReference type="CDD" id="cd13957">
    <property type="entry name" value="PT_UbiA_Cox10"/>
    <property type="match status" value="1"/>
</dbReference>
<dbReference type="InterPro" id="IPR003780">
    <property type="entry name" value="COX15/CtaA_fam"/>
</dbReference>
<evidence type="ECO:0000256" key="1">
    <source>
        <dbReference type="ARBA" id="ARBA00004019"/>
    </source>
</evidence>
<comment type="caution">
    <text evidence="16">Lacks conserved residue(s) required for the propagation of feature annotation.</text>
</comment>
<keyword evidence="6 16" id="KW-1003">Cell membrane</keyword>
<proteinExistence type="inferred from homology"/>
<feature type="transmembrane region" description="Helical" evidence="16">
    <location>
        <begin position="21"/>
        <end position="43"/>
    </location>
</feature>
<evidence type="ECO:0000256" key="8">
    <source>
        <dbReference type="ARBA" id="ARBA00022692"/>
    </source>
</evidence>
<comment type="miscellaneous">
    <text evidence="16">Carbon 2 of the heme B porphyrin ring is defined according to the Fischer nomenclature.</text>
</comment>
<dbReference type="STRING" id="525904.Tter_1505"/>
<dbReference type="PANTHER" id="PTHR43448:SF7">
    <property type="entry name" value="4-HYDROXYBENZOATE SOLANESYLTRANSFERASE"/>
    <property type="match status" value="1"/>
</dbReference>
<feature type="transmembrane region" description="Helical" evidence="16">
    <location>
        <begin position="135"/>
        <end position="157"/>
    </location>
</feature>
<dbReference type="Pfam" id="PF01040">
    <property type="entry name" value="UbiA"/>
    <property type="match status" value="1"/>
</dbReference>
<reference evidence="18" key="1">
    <citation type="journal article" date="2010" name="Stand. Genomic Sci.">
        <title>Complete genome sequence of 'Thermobaculum terrenum' type strain (YNP1).</title>
        <authorList>
            <person name="Kiss H."/>
            <person name="Cleland D."/>
            <person name="Lapidus A."/>
            <person name="Lucas S."/>
            <person name="Glavina Del Rio T."/>
            <person name="Nolan M."/>
            <person name="Tice H."/>
            <person name="Han C."/>
            <person name="Goodwin L."/>
            <person name="Pitluck S."/>
            <person name="Liolios K."/>
            <person name="Ivanova N."/>
            <person name="Mavromatis K."/>
            <person name="Ovchinnikova G."/>
            <person name="Pati A."/>
            <person name="Chen A."/>
            <person name="Palaniappan K."/>
            <person name="Land M."/>
            <person name="Hauser L."/>
            <person name="Chang Y."/>
            <person name="Jeffries C."/>
            <person name="Lu M."/>
            <person name="Brettin T."/>
            <person name="Detter J."/>
            <person name="Goker M."/>
            <person name="Tindall B."/>
            <person name="Beck B."/>
            <person name="McDermott T."/>
            <person name="Woyke T."/>
            <person name="Bristow J."/>
            <person name="Eisen J."/>
            <person name="Markowitz V."/>
            <person name="Hugenholtz P."/>
            <person name="Kyrpides N."/>
            <person name="Klenk H."/>
            <person name="Cheng J."/>
        </authorList>
    </citation>
    <scope>NUCLEOTIDE SEQUENCE [LARGE SCALE GENOMIC DNA]</scope>
    <source>
        <strain evidence="18">ATCC BAA-798 / YNP1</strain>
    </source>
</reference>
<feature type="transmembrane region" description="Helical" evidence="16">
    <location>
        <begin position="604"/>
        <end position="621"/>
    </location>
</feature>
<dbReference type="Pfam" id="PF02628">
    <property type="entry name" value="COX15-CtaA"/>
    <property type="match status" value="2"/>
</dbReference>
<feature type="transmembrane region" description="Helical" evidence="16">
    <location>
        <begin position="256"/>
        <end position="276"/>
    </location>
</feature>
<dbReference type="Gene3D" id="1.10.357.140">
    <property type="entry name" value="UbiA prenyltransferase"/>
    <property type="match status" value="1"/>
</dbReference>
<feature type="transmembrane region" description="Helical" evidence="16">
    <location>
        <begin position="445"/>
        <end position="463"/>
    </location>
</feature>
<evidence type="ECO:0000256" key="10">
    <source>
        <dbReference type="ARBA" id="ARBA00023133"/>
    </source>
</evidence>
<keyword evidence="11 16" id="KW-0472">Membrane</keyword>
<dbReference type="InterPro" id="IPR000537">
    <property type="entry name" value="UbiA_prenyltransferase"/>
</dbReference>
<dbReference type="InterPro" id="IPR030470">
    <property type="entry name" value="UbiA_prenylTrfase_CS"/>
</dbReference>
<comment type="function">
    <text evidence="1 16">Converts heme B (protoheme IX) to heme O by substitution of the vinyl group on carbon 2 of heme B porphyrin ring with a hydroxyethyl farnesyl side group.</text>
</comment>
<comment type="similarity">
    <text evidence="16">Belongs to the UbiA prenyltransferase family. Protoheme IX farnesyltransferase subfamily.</text>
</comment>
<keyword evidence="9 16" id="KW-1133">Transmembrane helix</keyword>
<evidence type="ECO:0000256" key="16">
    <source>
        <dbReference type="HAMAP-Rule" id="MF_00154"/>
    </source>
</evidence>
<dbReference type="PROSITE" id="PS00943">
    <property type="entry name" value="UBIA"/>
    <property type="match status" value="1"/>
</dbReference>
<dbReference type="eggNOG" id="COG0109">
    <property type="taxonomic scope" value="Bacteria"/>
</dbReference>
<feature type="transmembrane region" description="Helical" evidence="16">
    <location>
        <begin position="106"/>
        <end position="129"/>
    </location>
</feature>
<dbReference type="FunFam" id="1.10.357.140:FF:000001">
    <property type="entry name" value="Protoheme IX farnesyltransferase"/>
    <property type="match status" value="1"/>
</dbReference>
<dbReference type="GO" id="GO:0006784">
    <property type="term" value="P:heme A biosynthetic process"/>
    <property type="evidence" value="ECO:0007669"/>
    <property type="project" value="InterPro"/>
</dbReference>
<dbReference type="eggNOG" id="COG1612">
    <property type="taxonomic scope" value="Bacteria"/>
</dbReference>
<evidence type="ECO:0000256" key="12">
    <source>
        <dbReference type="ARBA" id="ARBA00030253"/>
    </source>
</evidence>
<dbReference type="NCBIfam" id="NF003349">
    <property type="entry name" value="PRK04375.1-2"/>
    <property type="match status" value="1"/>
</dbReference>
<dbReference type="GO" id="GO:0008495">
    <property type="term" value="F:protoheme IX farnesyltransferase activity"/>
    <property type="evidence" value="ECO:0007669"/>
    <property type="project" value="UniProtKB-UniRule"/>
</dbReference>
<name>D1CC96_THET1</name>
<feature type="transmembrane region" description="Helical" evidence="16">
    <location>
        <begin position="566"/>
        <end position="584"/>
    </location>
</feature>
<evidence type="ECO:0000256" key="7">
    <source>
        <dbReference type="ARBA" id="ARBA00022679"/>
    </source>
</evidence>
<dbReference type="RefSeq" id="WP_012875446.1">
    <property type="nucleotide sequence ID" value="NC_013525.1"/>
</dbReference>
<comment type="subcellular location">
    <subcellularLocation>
        <location evidence="2 16">Cell membrane</location>
        <topology evidence="2 16">Multi-pass membrane protein</topology>
    </subcellularLocation>
</comment>
<keyword evidence="8 16" id="KW-0812">Transmembrane</keyword>
<gene>
    <name evidence="16" type="primary">ctaB</name>
    <name evidence="17" type="ordered locus">Tter_1505</name>
</gene>
<dbReference type="GO" id="GO:0005886">
    <property type="term" value="C:plasma membrane"/>
    <property type="evidence" value="ECO:0007669"/>
    <property type="project" value="UniProtKB-SubCell"/>
</dbReference>
<evidence type="ECO:0000256" key="13">
    <source>
        <dbReference type="ARBA" id="ARBA00040810"/>
    </source>
</evidence>
<evidence type="ECO:0000256" key="11">
    <source>
        <dbReference type="ARBA" id="ARBA00023136"/>
    </source>
</evidence>
<comment type="pathway">
    <text evidence="3 16">Porphyrin-containing compound metabolism; heme O biosynthesis; heme O from protoheme: step 1/1.</text>
</comment>
<evidence type="ECO:0000256" key="4">
    <source>
        <dbReference type="ARBA" id="ARBA00010223"/>
    </source>
</evidence>
<dbReference type="PANTHER" id="PTHR43448">
    <property type="entry name" value="PROTOHEME IX FARNESYLTRANSFERASE, MITOCHONDRIAL"/>
    <property type="match status" value="1"/>
</dbReference>
<dbReference type="KEGG" id="ttr:Tter_1505"/>